<dbReference type="AlphaFoldDB" id="A0A927MST4"/>
<gene>
    <name evidence="1" type="ORF">HEB94_002529</name>
</gene>
<evidence type="ECO:0000313" key="2">
    <source>
        <dbReference type="Proteomes" id="UP000638648"/>
    </source>
</evidence>
<dbReference type="RefSeq" id="WP_192749964.1">
    <property type="nucleotide sequence ID" value="NZ_JADBEM010000001.1"/>
</dbReference>
<evidence type="ECO:0000313" key="1">
    <source>
        <dbReference type="EMBL" id="MBE1605681.1"/>
    </source>
</evidence>
<keyword evidence="2" id="KW-1185">Reference proteome</keyword>
<protein>
    <submittedName>
        <fullName evidence="1">Uncharacterized protein</fullName>
    </submittedName>
</protein>
<organism evidence="1 2">
    <name type="scientific">Actinopolymorpha pittospori</name>
    <dbReference type="NCBI Taxonomy" id="648752"/>
    <lineage>
        <taxon>Bacteria</taxon>
        <taxon>Bacillati</taxon>
        <taxon>Actinomycetota</taxon>
        <taxon>Actinomycetes</taxon>
        <taxon>Propionibacteriales</taxon>
        <taxon>Actinopolymorphaceae</taxon>
        <taxon>Actinopolymorpha</taxon>
    </lineage>
</organism>
<proteinExistence type="predicted"/>
<dbReference type="EMBL" id="JADBEM010000001">
    <property type="protein sequence ID" value="MBE1605681.1"/>
    <property type="molecule type" value="Genomic_DNA"/>
</dbReference>
<sequence length="205" mass="23518">MRFVEWVTVYDLRRDRQRIDAVQEATLHRPGYGLDPNPAVLGTDEWWRAVADGRIPSRVDEGVVGHVRWGSMGDWPEWTLRRDDGQERTWTREGDHTRYVDGLRARIRVITVRWKPDSPSVLQLGQDPEHDMLIAVELEASDHRSDRLGPGPFPGAYDDLAPRRTLIGYHDRARIAACARTSRESVPDEPQIAVDSFCGQRHEAF</sequence>
<name>A0A927MST4_9ACTN</name>
<comment type="caution">
    <text evidence="1">The sequence shown here is derived from an EMBL/GenBank/DDBJ whole genome shotgun (WGS) entry which is preliminary data.</text>
</comment>
<reference evidence="1" key="1">
    <citation type="submission" date="2020-10" db="EMBL/GenBank/DDBJ databases">
        <title>Sequencing the genomes of 1000 actinobacteria strains.</title>
        <authorList>
            <person name="Klenk H.-P."/>
        </authorList>
    </citation>
    <scope>NUCLEOTIDE SEQUENCE</scope>
    <source>
        <strain evidence="1">DSM 45354</strain>
    </source>
</reference>
<dbReference type="Proteomes" id="UP000638648">
    <property type="component" value="Unassembled WGS sequence"/>
</dbReference>
<accession>A0A927MST4</accession>